<dbReference type="OrthoDB" id="3394944at2"/>
<accession>A0A0A6XBC1</accession>
<keyword evidence="1" id="KW-1133">Transmembrane helix</keyword>
<sequence>MFTPEVMTAGVALLGAVVSLTGLWLRLRFRLQAERERRHYLTAAATLPFGSRVQEQRGDGTRITLAVGQRDEP</sequence>
<dbReference type="Proteomes" id="UP000054537">
    <property type="component" value="Unassembled WGS sequence"/>
</dbReference>
<reference evidence="2 3" key="1">
    <citation type="submission" date="2014-10" db="EMBL/GenBank/DDBJ databases">
        <title>Draft genome sequence of Actinoplanes utahensis NRRL 12052.</title>
        <authorList>
            <person name="Velasco-Bucheli B."/>
            <person name="del Cerro C."/>
            <person name="Hormigo D."/>
            <person name="Garcia J.L."/>
            <person name="Acebal C."/>
            <person name="Arroyo M."/>
            <person name="de la Mata I."/>
        </authorList>
    </citation>
    <scope>NUCLEOTIDE SEQUENCE [LARGE SCALE GENOMIC DNA]</scope>
    <source>
        <strain evidence="2 3">NRRL 12052</strain>
    </source>
</reference>
<evidence type="ECO:0000313" key="3">
    <source>
        <dbReference type="Proteomes" id="UP000054537"/>
    </source>
</evidence>
<keyword evidence="3" id="KW-1185">Reference proteome</keyword>
<dbReference type="RefSeq" id="WP_043524286.1">
    <property type="nucleotide sequence ID" value="NZ_BAABKU010000020.1"/>
</dbReference>
<evidence type="ECO:0000256" key="1">
    <source>
        <dbReference type="SAM" id="Phobius"/>
    </source>
</evidence>
<evidence type="ECO:0008006" key="4">
    <source>
        <dbReference type="Google" id="ProtNLM"/>
    </source>
</evidence>
<feature type="transmembrane region" description="Helical" evidence="1">
    <location>
        <begin position="6"/>
        <end position="27"/>
    </location>
</feature>
<name>A0A0A6XBC1_ACTUT</name>
<gene>
    <name evidence="2" type="ORF">MB27_11530</name>
</gene>
<evidence type="ECO:0000313" key="2">
    <source>
        <dbReference type="EMBL" id="KHD77377.1"/>
    </source>
</evidence>
<protein>
    <recommendedName>
        <fullName evidence="4">Histidine kinase</fullName>
    </recommendedName>
</protein>
<keyword evidence="1" id="KW-0472">Membrane</keyword>
<comment type="caution">
    <text evidence="2">The sequence shown here is derived from an EMBL/GenBank/DDBJ whole genome shotgun (WGS) entry which is preliminary data.</text>
</comment>
<keyword evidence="1" id="KW-0812">Transmembrane</keyword>
<proteinExistence type="predicted"/>
<dbReference type="AlphaFoldDB" id="A0A0A6XBC1"/>
<organism evidence="2 3">
    <name type="scientific">Actinoplanes utahensis</name>
    <dbReference type="NCBI Taxonomy" id="1869"/>
    <lineage>
        <taxon>Bacteria</taxon>
        <taxon>Bacillati</taxon>
        <taxon>Actinomycetota</taxon>
        <taxon>Actinomycetes</taxon>
        <taxon>Micromonosporales</taxon>
        <taxon>Micromonosporaceae</taxon>
        <taxon>Actinoplanes</taxon>
    </lineage>
</organism>
<dbReference type="EMBL" id="JRTT01000011">
    <property type="protein sequence ID" value="KHD77377.1"/>
    <property type="molecule type" value="Genomic_DNA"/>
</dbReference>